<comment type="caution">
    <text evidence="2">The sequence shown here is derived from an EMBL/GenBank/DDBJ whole genome shotgun (WGS) entry which is preliminary data.</text>
</comment>
<dbReference type="EMBL" id="JACHBR010000001">
    <property type="protein sequence ID" value="MBB5625254.1"/>
    <property type="molecule type" value="Genomic_DNA"/>
</dbReference>
<dbReference type="RefSeq" id="WP_184608497.1">
    <property type="nucleotide sequence ID" value="NZ_BOOS01000034.1"/>
</dbReference>
<reference evidence="2 3" key="1">
    <citation type="submission" date="2020-08" db="EMBL/GenBank/DDBJ databases">
        <title>Sequencing the genomes of 1000 actinobacteria strains.</title>
        <authorList>
            <person name="Klenk H.-P."/>
        </authorList>
    </citation>
    <scope>NUCLEOTIDE SEQUENCE [LARGE SCALE GENOMIC DNA]</scope>
    <source>
        <strain evidence="2 3">DSM 45790</strain>
    </source>
</reference>
<gene>
    <name evidence="2" type="ORF">BJ981_000953</name>
</gene>
<evidence type="ECO:0000313" key="2">
    <source>
        <dbReference type="EMBL" id="MBB5625254.1"/>
    </source>
</evidence>
<sequence>MKTRPPGRTGIQVSPHCLDTMMFGQVGDPDHGARVRITHRNHRNHTTPTITHHTPSCLGR</sequence>
<name>A0A7W9DNQ7_9ACTN</name>
<feature type="compositionally biased region" description="Low complexity" evidence="1">
    <location>
        <begin position="46"/>
        <end position="60"/>
    </location>
</feature>
<dbReference type="Proteomes" id="UP000588112">
    <property type="component" value="Unassembled WGS sequence"/>
</dbReference>
<evidence type="ECO:0000256" key="1">
    <source>
        <dbReference type="SAM" id="MobiDB-lite"/>
    </source>
</evidence>
<protein>
    <submittedName>
        <fullName evidence="2">Aryl-alcohol dehydrogenase-like predicted oxidoreductase</fullName>
    </submittedName>
</protein>
<feature type="region of interest" description="Disordered" evidence="1">
    <location>
        <begin position="40"/>
        <end position="60"/>
    </location>
</feature>
<keyword evidence="3" id="KW-1185">Reference proteome</keyword>
<dbReference type="AlphaFoldDB" id="A0A7W9DNQ7"/>
<evidence type="ECO:0000313" key="3">
    <source>
        <dbReference type="Proteomes" id="UP000588112"/>
    </source>
</evidence>
<proteinExistence type="predicted"/>
<organism evidence="2 3">
    <name type="scientific">Sphaerisporangium krabiense</name>
    <dbReference type="NCBI Taxonomy" id="763782"/>
    <lineage>
        <taxon>Bacteria</taxon>
        <taxon>Bacillati</taxon>
        <taxon>Actinomycetota</taxon>
        <taxon>Actinomycetes</taxon>
        <taxon>Streptosporangiales</taxon>
        <taxon>Streptosporangiaceae</taxon>
        <taxon>Sphaerisporangium</taxon>
    </lineage>
</organism>
<accession>A0A7W9DNQ7</accession>